<evidence type="ECO:0000313" key="2">
    <source>
        <dbReference type="EMBL" id="GIY80195.1"/>
    </source>
</evidence>
<feature type="compositionally biased region" description="Polar residues" evidence="1">
    <location>
        <begin position="120"/>
        <end position="130"/>
    </location>
</feature>
<comment type="caution">
    <text evidence="2">The sequence shown here is derived from an EMBL/GenBank/DDBJ whole genome shotgun (WGS) entry which is preliminary data.</text>
</comment>
<proteinExistence type="predicted"/>
<reference evidence="2 3" key="1">
    <citation type="submission" date="2021-06" db="EMBL/GenBank/DDBJ databases">
        <title>Caerostris darwini draft genome.</title>
        <authorList>
            <person name="Kono N."/>
            <person name="Arakawa K."/>
        </authorList>
    </citation>
    <scope>NUCLEOTIDE SEQUENCE [LARGE SCALE GENOMIC DNA]</scope>
</reference>
<protein>
    <submittedName>
        <fullName evidence="2">Uncharacterized protein</fullName>
    </submittedName>
</protein>
<name>A0AAV4WDP4_9ARAC</name>
<dbReference type="Proteomes" id="UP001054837">
    <property type="component" value="Unassembled WGS sequence"/>
</dbReference>
<feature type="region of interest" description="Disordered" evidence="1">
    <location>
        <begin position="69"/>
        <end position="130"/>
    </location>
</feature>
<dbReference type="EMBL" id="BPLQ01014490">
    <property type="protein sequence ID" value="GIY80195.1"/>
    <property type="molecule type" value="Genomic_DNA"/>
</dbReference>
<sequence>MPSSPRTSMQMPVYRCQMSTDKAIPDRGSFLPAHYPATICKITLYLFTNYALILHWMLDSEGRMNNENLSYIPHSENPSEQNRFLKEQILHSVRKTSPAKDSPEPDAGSQSWGGGESSSRHVTSSTPFPPSSQKLTAILLSLSFPQVTDDTQSWLANP</sequence>
<keyword evidence="3" id="KW-1185">Reference proteome</keyword>
<gene>
    <name evidence="2" type="ORF">CDAR_18841</name>
</gene>
<accession>A0AAV4WDP4</accession>
<evidence type="ECO:0000313" key="3">
    <source>
        <dbReference type="Proteomes" id="UP001054837"/>
    </source>
</evidence>
<dbReference type="AlphaFoldDB" id="A0AAV4WDP4"/>
<organism evidence="2 3">
    <name type="scientific">Caerostris darwini</name>
    <dbReference type="NCBI Taxonomy" id="1538125"/>
    <lineage>
        <taxon>Eukaryota</taxon>
        <taxon>Metazoa</taxon>
        <taxon>Ecdysozoa</taxon>
        <taxon>Arthropoda</taxon>
        <taxon>Chelicerata</taxon>
        <taxon>Arachnida</taxon>
        <taxon>Araneae</taxon>
        <taxon>Araneomorphae</taxon>
        <taxon>Entelegynae</taxon>
        <taxon>Araneoidea</taxon>
        <taxon>Araneidae</taxon>
        <taxon>Caerostris</taxon>
    </lineage>
</organism>
<evidence type="ECO:0000256" key="1">
    <source>
        <dbReference type="SAM" id="MobiDB-lite"/>
    </source>
</evidence>